<feature type="signal peptide" evidence="3">
    <location>
        <begin position="1"/>
        <end position="21"/>
    </location>
</feature>
<dbReference type="OrthoDB" id="408631at2759"/>
<dbReference type="GO" id="GO:0052689">
    <property type="term" value="F:carboxylic ester hydrolase activity"/>
    <property type="evidence" value="ECO:0007669"/>
    <property type="project" value="TreeGrafter"/>
</dbReference>
<dbReference type="InterPro" id="IPR050654">
    <property type="entry name" value="AChE-related_enzymes"/>
</dbReference>
<dbReference type="PROSITE" id="PS00941">
    <property type="entry name" value="CARBOXYLESTERASE_B_2"/>
    <property type="match status" value="1"/>
</dbReference>
<dbReference type="AlphaFoldDB" id="A0A6H0XXU5"/>
<gene>
    <name evidence="5" type="ORF">AMS68_005023</name>
</gene>
<evidence type="ECO:0000256" key="1">
    <source>
        <dbReference type="ARBA" id="ARBA00005964"/>
    </source>
</evidence>
<dbReference type="PROSITE" id="PS00122">
    <property type="entry name" value="CARBOXYLESTERASE_B_1"/>
    <property type="match status" value="1"/>
</dbReference>
<evidence type="ECO:0000259" key="4">
    <source>
        <dbReference type="Pfam" id="PF00135"/>
    </source>
</evidence>
<dbReference type="Gene3D" id="3.40.50.1820">
    <property type="entry name" value="alpha/beta hydrolase"/>
    <property type="match status" value="1"/>
</dbReference>
<evidence type="ECO:0000313" key="6">
    <source>
        <dbReference type="Proteomes" id="UP000503462"/>
    </source>
</evidence>
<organism evidence="5 6">
    <name type="scientific">Peltaster fructicola</name>
    <dbReference type="NCBI Taxonomy" id="286661"/>
    <lineage>
        <taxon>Eukaryota</taxon>
        <taxon>Fungi</taxon>
        <taxon>Dikarya</taxon>
        <taxon>Ascomycota</taxon>
        <taxon>Pezizomycotina</taxon>
        <taxon>Dothideomycetes</taxon>
        <taxon>Dothideomycetes incertae sedis</taxon>
        <taxon>Peltaster</taxon>
    </lineage>
</organism>
<keyword evidence="6" id="KW-1185">Reference proteome</keyword>
<dbReference type="SUPFAM" id="SSF53474">
    <property type="entry name" value="alpha/beta-Hydrolases"/>
    <property type="match status" value="1"/>
</dbReference>
<dbReference type="InterPro" id="IPR002018">
    <property type="entry name" value="CarbesteraseB"/>
</dbReference>
<dbReference type="InterPro" id="IPR029058">
    <property type="entry name" value="AB_hydrolase_fold"/>
</dbReference>
<dbReference type="InterPro" id="IPR019819">
    <property type="entry name" value="Carboxylesterase_B_CS"/>
</dbReference>
<dbReference type="EMBL" id="CP051141">
    <property type="protein sequence ID" value="QIW99505.1"/>
    <property type="molecule type" value="Genomic_DNA"/>
</dbReference>
<evidence type="ECO:0000256" key="3">
    <source>
        <dbReference type="RuleBase" id="RU361235"/>
    </source>
</evidence>
<dbReference type="InterPro" id="IPR019826">
    <property type="entry name" value="Carboxylesterase_B_AS"/>
</dbReference>
<comment type="similarity">
    <text evidence="1 3">Belongs to the type-B carboxylesterase/lipase family.</text>
</comment>
<dbReference type="Pfam" id="PF00135">
    <property type="entry name" value="COesterase"/>
    <property type="match status" value="1"/>
</dbReference>
<keyword evidence="2 3" id="KW-0378">Hydrolase</keyword>
<protein>
    <recommendedName>
        <fullName evidence="3">Carboxylic ester hydrolase</fullName>
        <ecNumber evidence="3">3.1.1.-</ecNumber>
    </recommendedName>
</protein>
<feature type="domain" description="Carboxylesterase type B" evidence="4">
    <location>
        <begin position="44"/>
        <end position="545"/>
    </location>
</feature>
<name>A0A6H0XXU5_9PEZI</name>
<evidence type="ECO:0000313" key="5">
    <source>
        <dbReference type="EMBL" id="QIW99505.1"/>
    </source>
</evidence>
<reference evidence="5 6" key="1">
    <citation type="journal article" date="2016" name="Sci. Rep.">
        <title>Peltaster fructicola genome reveals evolution from an invasive phytopathogen to an ectophytic parasite.</title>
        <authorList>
            <person name="Xu C."/>
            <person name="Chen H."/>
            <person name="Gleason M.L."/>
            <person name="Xu J.R."/>
            <person name="Liu H."/>
            <person name="Zhang R."/>
            <person name="Sun G."/>
        </authorList>
    </citation>
    <scope>NUCLEOTIDE SEQUENCE [LARGE SCALE GENOMIC DNA]</scope>
    <source>
        <strain evidence="5 6">LNHT1506</strain>
    </source>
</reference>
<dbReference type="Proteomes" id="UP000503462">
    <property type="component" value="Chromosome 3"/>
</dbReference>
<evidence type="ECO:0000256" key="2">
    <source>
        <dbReference type="ARBA" id="ARBA00022801"/>
    </source>
</evidence>
<dbReference type="PANTHER" id="PTHR43918">
    <property type="entry name" value="ACETYLCHOLINESTERASE"/>
    <property type="match status" value="1"/>
</dbReference>
<sequence length="581" mass="63202">MGIKIGFVLLLAASSSILVRAGVPWGYNGGYGGNQGGSRNNTTPTARIQNGSVTGVHSTTYNQDFFLGVPFAQPPVGELRFRNPQSLNSSYNNHDASQYAPSCVGYGGDDIGYPVSEDCLYLNVIRPSGYQHDQLPVGVWIHGGGLVMGGSRDERYNLSFIVENSVKIGKPIIAVSINYRLSGWGFLSSAEVSGSGNTNLGLRDQRLALHWLQDNIAAFGGDTQKVTIWGESAGAASVGWHLTAYNGRDDKLFRAGIMESGNPITYFSYSVEADYQPEYDALVNMTGCADQIDTLDCLRNAPYATINNFFNSTAGSNWNPVVDGDFIQRWGSIQLNQGDFVHVPIIDGANTDEGTSFGPTGINTTAQFAAYAASQATSNRLPAVFADQVPSAYPDTAEYRIPSDAVVGDYTYPPSDGALYRRTAAYGGDVVMIANRRATCQTWAENGVAAYCYRFNTRPAGVPFYLGVPHFQEVAFVFDNTNGYGYNAEHSTINPFQDKPQSYSDLAFLMDASWVSFIYDLDPNSWTGRNGATPAWPAYSTATPQDIVWDANATALAYVESDTFRQEGIQWIIDHALAYKR</sequence>
<accession>A0A6H0XXU5</accession>
<proteinExistence type="inferred from homology"/>
<feature type="chain" id="PRO_5026377944" description="Carboxylic ester hydrolase" evidence="3">
    <location>
        <begin position="22"/>
        <end position="581"/>
    </location>
</feature>
<dbReference type="EC" id="3.1.1.-" evidence="3"/>
<keyword evidence="3" id="KW-0732">Signal</keyword>
<dbReference type="PANTHER" id="PTHR43918:SF4">
    <property type="entry name" value="CARBOXYLIC ESTER HYDROLASE"/>
    <property type="match status" value="1"/>
</dbReference>